<name>A0ABT5HXC4_9CAUL</name>
<gene>
    <name evidence="8" type="ORF">PQU92_15520</name>
</gene>
<keyword evidence="6" id="KW-0732">Signal</keyword>
<dbReference type="InterPro" id="IPR008816">
    <property type="entry name" value="Gly_zipper_2TM_dom"/>
</dbReference>
<keyword evidence="5" id="KW-0449">Lipoprotein</keyword>
<organism evidence="8 9">
    <name type="scientific">Asticcacaulis aquaticus</name>
    <dbReference type="NCBI Taxonomy" id="2984212"/>
    <lineage>
        <taxon>Bacteria</taxon>
        <taxon>Pseudomonadati</taxon>
        <taxon>Pseudomonadota</taxon>
        <taxon>Alphaproteobacteria</taxon>
        <taxon>Caulobacterales</taxon>
        <taxon>Caulobacteraceae</taxon>
        <taxon>Asticcacaulis</taxon>
    </lineage>
</organism>
<comment type="subcellular location">
    <subcellularLocation>
        <location evidence="1">Cell outer membrane</location>
        <topology evidence="1">Lipid-anchor</topology>
    </subcellularLocation>
</comment>
<reference evidence="8 9" key="1">
    <citation type="submission" date="2023-01" db="EMBL/GenBank/DDBJ databases">
        <title>Novel species of the genus Asticcacaulis isolated from rivers.</title>
        <authorList>
            <person name="Lu H."/>
        </authorList>
    </citation>
    <scope>NUCLEOTIDE SEQUENCE [LARGE SCALE GENOMIC DNA]</scope>
    <source>
        <strain evidence="8 9">BYS171W</strain>
    </source>
</reference>
<dbReference type="PANTHER" id="PTHR35603:SF2">
    <property type="entry name" value="OUTER MEMBRANE LIPOPROTEIN"/>
    <property type="match status" value="1"/>
</dbReference>
<feature type="domain" description="Glycine zipper 2TM" evidence="7">
    <location>
        <begin position="49"/>
        <end position="89"/>
    </location>
</feature>
<evidence type="ECO:0000256" key="4">
    <source>
        <dbReference type="ARBA" id="ARBA00023136"/>
    </source>
</evidence>
<proteinExistence type="inferred from homology"/>
<feature type="signal peptide" evidence="6">
    <location>
        <begin position="1"/>
        <end position="30"/>
    </location>
</feature>
<evidence type="ECO:0000313" key="8">
    <source>
        <dbReference type="EMBL" id="MDC7684694.1"/>
    </source>
</evidence>
<keyword evidence="9" id="KW-1185">Reference proteome</keyword>
<evidence type="ECO:0000256" key="1">
    <source>
        <dbReference type="ARBA" id="ARBA00004459"/>
    </source>
</evidence>
<dbReference type="Pfam" id="PF05433">
    <property type="entry name" value="Rick_17kDa_Anti"/>
    <property type="match status" value="1"/>
</dbReference>
<dbReference type="RefSeq" id="WP_272749164.1">
    <property type="nucleotide sequence ID" value="NZ_JAQQKX010000014.1"/>
</dbReference>
<evidence type="ECO:0000256" key="5">
    <source>
        <dbReference type="ARBA" id="ARBA00023288"/>
    </source>
</evidence>
<evidence type="ECO:0000256" key="3">
    <source>
        <dbReference type="ARBA" id="ARBA00015281"/>
    </source>
</evidence>
<feature type="chain" id="PRO_5047255738" description="17 kDa surface antigen" evidence="6">
    <location>
        <begin position="31"/>
        <end position="157"/>
    </location>
</feature>
<comment type="similarity">
    <text evidence="2">Belongs to the rickettsiale 17 kDa surface antigen family.</text>
</comment>
<dbReference type="PANTHER" id="PTHR35603">
    <property type="match status" value="1"/>
</dbReference>
<evidence type="ECO:0000313" key="9">
    <source>
        <dbReference type="Proteomes" id="UP001214854"/>
    </source>
</evidence>
<comment type="caution">
    <text evidence="8">The sequence shown here is derived from an EMBL/GenBank/DDBJ whole genome shotgun (WGS) entry which is preliminary data.</text>
</comment>
<protein>
    <recommendedName>
        <fullName evidence="3">17 kDa surface antigen</fullName>
    </recommendedName>
</protein>
<evidence type="ECO:0000256" key="6">
    <source>
        <dbReference type="SAM" id="SignalP"/>
    </source>
</evidence>
<dbReference type="EMBL" id="JAQQKX010000014">
    <property type="protein sequence ID" value="MDC7684694.1"/>
    <property type="molecule type" value="Genomic_DNA"/>
</dbReference>
<evidence type="ECO:0000256" key="2">
    <source>
        <dbReference type="ARBA" id="ARBA00008681"/>
    </source>
</evidence>
<dbReference type="Proteomes" id="UP001214854">
    <property type="component" value="Unassembled WGS sequence"/>
</dbReference>
<accession>A0ABT5HXC4</accession>
<keyword evidence="4" id="KW-0472">Membrane</keyword>
<evidence type="ECO:0000259" key="7">
    <source>
        <dbReference type="Pfam" id="PF05433"/>
    </source>
</evidence>
<dbReference type="InterPro" id="IPR051407">
    <property type="entry name" value="Bact_OM_lipoprot/Surf_antigen"/>
</dbReference>
<sequence>MITSTQKSIAAGFGLAVMAAALMVSAPASAQGRYDGFCYEKEQNTKTKGTIIGAVAGGALGNVVAGKGNKTEGTVAGAVVGGIIGNQIGEHEKEKAVRQCLNDQYYVFDGREYAPPPAPKGYRVSYYNAGERPAYGTYYTHRNGKVQKWTPPKKHKH</sequence>